<organism evidence="2 3">
    <name type="scientific">Coffea arabica</name>
    <name type="common">Arabian coffee</name>
    <dbReference type="NCBI Taxonomy" id="13443"/>
    <lineage>
        <taxon>Eukaryota</taxon>
        <taxon>Viridiplantae</taxon>
        <taxon>Streptophyta</taxon>
        <taxon>Embryophyta</taxon>
        <taxon>Tracheophyta</taxon>
        <taxon>Spermatophyta</taxon>
        <taxon>Magnoliopsida</taxon>
        <taxon>eudicotyledons</taxon>
        <taxon>Gunneridae</taxon>
        <taxon>Pentapetalae</taxon>
        <taxon>asterids</taxon>
        <taxon>lamiids</taxon>
        <taxon>Gentianales</taxon>
        <taxon>Rubiaceae</taxon>
        <taxon>Ixoroideae</taxon>
        <taxon>Gardenieae complex</taxon>
        <taxon>Bertiereae - Coffeeae clade</taxon>
        <taxon>Coffeeae</taxon>
        <taxon>Coffea</taxon>
    </lineage>
</organism>
<accession>A0ABM4W3E3</accession>
<keyword evidence="2" id="KW-1185">Reference proteome</keyword>
<keyword evidence="1" id="KW-0472">Membrane</keyword>
<evidence type="ECO:0000313" key="2">
    <source>
        <dbReference type="Proteomes" id="UP001652660"/>
    </source>
</evidence>
<name>A0ABM4W3E3_COFAR</name>
<feature type="transmembrane region" description="Helical" evidence="1">
    <location>
        <begin position="114"/>
        <end position="137"/>
    </location>
</feature>
<dbReference type="PANTHER" id="PTHR12242">
    <property type="entry name" value="OS02G0130600 PROTEIN-RELATED"/>
    <property type="match status" value="1"/>
</dbReference>
<keyword evidence="1" id="KW-0812">Transmembrane</keyword>
<feature type="transmembrane region" description="Helical" evidence="1">
    <location>
        <begin position="299"/>
        <end position="318"/>
    </location>
</feature>
<reference evidence="3" key="1">
    <citation type="submission" date="2025-08" db="UniProtKB">
        <authorList>
            <consortium name="RefSeq"/>
        </authorList>
    </citation>
    <scope>IDENTIFICATION</scope>
    <source>
        <tissue evidence="3">Leaves</tissue>
    </source>
</reference>
<feature type="transmembrane region" description="Helical" evidence="1">
    <location>
        <begin position="85"/>
        <end position="108"/>
    </location>
</feature>
<feature type="transmembrane region" description="Helical" evidence="1">
    <location>
        <begin position="25"/>
        <end position="48"/>
    </location>
</feature>
<feature type="transmembrane region" description="Helical" evidence="1">
    <location>
        <begin position="259"/>
        <end position="279"/>
    </location>
</feature>
<sequence length="336" mass="38088">MDIHITLWQPVMTTDTTAPSYWLNWRFLLCAIWILAAMVGAAILIWRFEGFTKSKGKQRDFQKKKVGVLYKDEAWRTSSKRIHPAWLLAYRVIAFSMLLGILIGDVVLHGARIFYFYTQWTFTTVIIYFGAASYFSLHGCLHCHNEISGADFVHSDAEKGTYVAPSLGEDRNAHCSPRNSNSHGEPCARKTAGAGGYAFQILFQTCAGAVVLTDIVFWLILFPKAHRLNFFKVCMHSVNAVALFGDVTLNGLRFPSFRVAYFILWTSMFVIFQWIIHAFVSMQWPYPFLDLSSPYAPAWYLGVGLLTVPCFGIVALVIRIKKSLVCPRITLEREVG</sequence>
<dbReference type="RefSeq" id="XP_071926308.1">
    <property type="nucleotide sequence ID" value="XM_072070207.1"/>
</dbReference>
<dbReference type="Proteomes" id="UP001652660">
    <property type="component" value="Chromosome 11c"/>
</dbReference>
<feature type="transmembrane region" description="Helical" evidence="1">
    <location>
        <begin position="197"/>
        <end position="222"/>
    </location>
</feature>
<dbReference type="GeneID" id="140016640"/>
<proteinExistence type="predicted"/>
<evidence type="ECO:0000313" key="3">
    <source>
        <dbReference type="RefSeq" id="XP_071926308.1"/>
    </source>
</evidence>
<gene>
    <name evidence="3" type="primary">LOC140016640</name>
</gene>
<protein>
    <submittedName>
        <fullName evidence="3">Uncharacterized protein isoform X1</fullName>
    </submittedName>
</protein>
<keyword evidence="1" id="KW-1133">Transmembrane helix</keyword>
<dbReference type="PANTHER" id="PTHR12242:SF10">
    <property type="entry name" value="TRANSMEMBRANE PROTEIN"/>
    <property type="match status" value="1"/>
</dbReference>
<evidence type="ECO:0000256" key="1">
    <source>
        <dbReference type="SAM" id="Phobius"/>
    </source>
</evidence>